<dbReference type="Gene3D" id="3.40.30.10">
    <property type="entry name" value="Glutaredoxin"/>
    <property type="match status" value="1"/>
</dbReference>
<protein>
    <submittedName>
        <fullName evidence="9">Protein-disulfide isomerase</fullName>
    </submittedName>
</protein>
<keyword evidence="10" id="KW-1185">Reference proteome</keyword>
<dbReference type="Pfam" id="PF13462">
    <property type="entry name" value="Thioredoxin_4"/>
    <property type="match status" value="1"/>
</dbReference>
<reference evidence="9 10" key="1">
    <citation type="submission" date="2020-08" db="EMBL/GenBank/DDBJ databases">
        <title>Genomic Encyclopedia of Type Strains, Phase IV (KMG-IV): sequencing the most valuable type-strain genomes for metagenomic binning, comparative biology and taxonomic classification.</title>
        <authorList>
            <person name="Goeker M."/>
        </authorList>
    </citation>
    <scope>NUCLEOTIDE SEQUENCE [LARGE SCALE GENOMIC DNA]</scope>
    <source>
        <strain evidence="9 10">DSM 25335</strain>
    </source>
</reference>
<dbReference type="RefSeq" id="WP_183251689.1">
    <property type="nucleotide sequence ID" value="NZ_BAAAFF010000004.1"/>
</dbReference>
<evidence type="ECO:0000256" key="4">
    <source>
        <dbReference type="ARBA" id="ARBA00023002"/>
    </source>
</evidence>
<gene>
    <name evidence="9" type="ORF">HNQ67_000303</name>
</gene>
<comment type="function">
    <text evidence="1">May be required for disulfide bond formation in some proteins.</text>
</comment>
<dbReference type="GO" id="GO:0016491">
    <property type="term" value="F:oxidoreductase activity"/>
    <property type="evidence" value="ECO:0007669"/>
    <property type="project" value="UniProtKB-KW"/>
</dbReference>
<keyword evidence="7" id="KW-0472">Membrane</keyword>
<evidence type="ECO:0000256" key="5">
    <source>
        <dbReference type="ARBA" id="ARBA00023157"/>
    </source>
</evidence>
<sequence length="268" mass="28277">MTETPESKPAPSLPSRLLSGGRAGVLALAVSIVALIVAVAPYATGTDFGSRVKAYLIQNPEVLQEVSIALDQKAQQQQIVENRQKTVEITARAAANPGLLGVDGRDAAFGPADAKVTVIEFFDFRCPGCKATAPEVLRLMQAHPDVRFVFKEWPILDGPTNGASHYAARAAQAAHRQGKYLPVFRDLMDAPSLSEASIDAILAANGVSMPQAEATMASSELARHMADMQTSAMALGLVGTPTFFVNGEALASIEPAVLDRAIRKAKAG</sequence>
<dbReference type="Pfam" id="PF18312">
    <property type="entry name" value="ScsC_N"/>
    <property type="match status" value="1"/>
</dbReference>
<evidence type="ECO:0000259" key="8">
    <source>
        <dbReference type="PROSITE" id="PS51352"/>
    </source>
</evidence>
<dbReference type="InterPro" id="IPR036249">
    <property type="entry name" value="Thioredoxin-like_sf"/>
</dbReference>
<dbReference type="PANTHER" id="PTHR13887:SF14">
    <property type="entry name" value="DISULFIDE BOND FORMATION PROTEIN D"/>
    <property type="match status" value="1"/>
</dbReference>
<keyword evidence="7" id="KW-0812">Transmembrane</keyword>
<dbReference type="InterPro" id="IPR012336">
    <property type="entry name" value="Thioredoxin-like_fold"/>
</dbReference>
<evidence type="ECO:0000256" key="7">
    <source>
        <dbReference type="SAM" id="Phobius"/>
    </source>
</evidence>
<dbReference type="AlphaFoldDB" id="A0A7W8HXK7"/>
<dbReference type="InterPro" id="IPR041205">
    <property type="entry name" value="ScsC_N"/>
</dbReference>
<keyword evidence="6" id="KW-0676">Redox-active center</keyword>
<evidence type="ECO:0000256" key="1">
    <source>
        <dbReference type="ARBA" id="ARBA00003565"/>
    </source>
</evidence>
<dbReference type="InterPro" id="IPR013766">
    <property type="entry name" value="Thioredoxin_domain"/>
</dbReference>
<feature type="domain" description="Thioredoxin" evidence="8">
    <location>
        <begin position="88"/>
        <end position="267"/>
    </location>
</feature>
<dbReference type="EMBL" id="JACHFZ010000001">
    <property type="protein sequence ID" value="MBB5290807.1"/>
    <property type="molecule type" value="Genomic_DNA"/>
</dbReference>
<keyword evidence="9" id="KW-0413">Isomerase</keyword>
<comment type="caution">
    <text evidence="9">The sequence shown here is derived from an EMBL/GenBank/DDBJ whole genome shotgun (WGS) entry which is preliminary data.</text>
</comment>
<keyword evidence="4" id="KW-0560">Oxidoreductase</keyword>
<keyword evidence="3" id="KW-0732">Signal</keyword>
<dbReference type="SUPFAM" id="SSF52833">
    <property type="entry name" value="Thioredoxin-like"/>
    <property type="match status" value="1"/>
</dbReference>
<name>A0A7W8HXK7_9CAUL</name>
<evidence type="ECO:0000256" key="2">
    <source>
        <dbReference type="ARBA" id="ARBA00005791"/>
    </source>
</evidence>
<evidence type="ECO:0000313" key="9">
    <source>
        <dbReference type="EMBL" id="MBB5290807.1"/>
    </source>
</evidence>
<comment type="similarity">
    <text evidence="2">Belongs to the thioredoxin family. DsbA subfamily.</text>
</comment>
<accession>A0A7W8HXK7</accession>
<feature type="transmembrane region" description="Helical" evidence="7">
    <location>
        <begin position="20"/>
        <end position="43"/>
    </location>
</feature>
<keyword evidence="5" id="KW-1015">Disulfide bond</keyword>
<organism evidence="9 10">
    <name type="scientific">Brevundimonas basaltis</name>
    <dbReference type="NCBI Taxonomy" id="472166"/>
    <lineage>
        <taxon>Bacteria</taxon>
        <taxon>Pseudomonadati</taxon>
        <taxon>Pseudomonadota</taxon>
        <taxon>Alphaproteobacteria</taxon>
        <taxon>Caulobacterales</taxon>
        <taxon>Caulobacteraceae</taxon>
        <taxon>Brevundimonas</taxon>
    </lineage>
</organism>
<dbReference type="GO" id="GO:0016853">
    <property type="term" value="F:isomerase activity"/>
    <property type="evidence" value="ECO:0007669"/>
    <property type="project" value="UniProtKB-KW"/>
</dbReference>
<proteinExistence type="inferred from homology"/>
<evidence type="ECO:0000256" key="6">
    <source>
        <dbReference type="ARBA" id="ARBA00023284"/>
    </source>
</evidence>
<dbReference type="PROSITE" id="PS51352">
    <property type="entry name" value="THIOREDOXIN_2"/>
    <property type="match status" value="1"/>
</dbReference>
<keyword evidence="7" id="KW-1133">Transmembrane helix</keyword>
<evidence type="ECO:0000256" key="3">
    <source>
        <dbReference type="ARBA" id="ARBA00022729"/>
    </source>
</evidence>
<dbReference type="PANTHER" id="PTHR13887">
    <property type="entry name" value="GLUTATHIONE S-TRANSFERASE KAPPA"/>
    <property type="match status" value="1"/>
</dbReference>
<dbReference type="Proteomes" id="UP000566663">
    <property type="component" value="Unassembled WGS sequence"/>
</dbReference>
<evidence type="ECO:0000313" key="10">
    <source>
        <dbReference type="Proteomes" id="UP000566663"/>
    </source>
</evidence>